<dbReference type="InterPro" id="IPR000504">
    <property type="entry name" value="RRM_dom"/>
</dbReference>
<feature type="domain" description="C3H1-type" evidence="10">
    <location>
        <begin position="102"/>
        <end position="129"/>
    </location>
</feature>
<evidence type="ECO:0000256" key="3">
    <source>
        <dbReference type="ARBA" id="ARBA00022771"/>
    </source>
</evidence>
<dbReference type="SUPFAM" id="SSF90229">
    <property type="entry name" value="CCCH zinc finger"/>
    <property type="match status" value="1"/>
</dbReference>
<dbReference type="SMART" id="SM00361">
    <property type="entry name" value="RRM_1"/>
    <property type="match status" value="1"/>
</dbReference>
<keyword evidence="12" id="KW-1185">Reference proteome</keyword>
<organism evidence="11 12">
    <name type="scientific">Cherax quadricarinatus</name>
    <name type="common">Australian red claw crayfish</name>
    <dbReference type="NCBI Taxonomy" id="27406"/>
    <lineage>
        <taxon>Eukaryota</taxon>
        <taxon>Metazoa</taxon>
        <taxon>Ecdysozoa</taxon>
        <taxon>Arthropoda</taxon>
        <taxon>Crustacea</taxon>
        <taxon>Multicrustacea</taxon>
        <taxon>Malacostraca</taxon>
        <taxon>Eumalacostraca</taxon>
        <taxon>Eucarida</taxon>
        <taxon>Decapoda</taxon>
        <taxon>Pleocyemata</taxon>
        <taxon>Astacidea</taxon>
        <taxon>Parastacoidea</taxon>
        <taxon>Parastacidae</taxon>
        <taxon>Cherax</taxon>
    </lineage>
</organism>
<dbReference type="GO" id="GO:0089701">
    <property type="term" value="C:U2AF complex"/>
    <property type="evidence" value="ECO:0007669"/>
    <property type="project" value="InterPro"/>
</dbReference>
<dbReference type="Proteomes" id="UP001445076">
    <property type="component" value="Unassembled WGS sequence"/>
</dbReference>
<gene>
    <name evidence="11" type="ORF">OTU49_004967</name>
</gene>
<sequence length="294" mass="34252">MYSHFGMEQLSFDGNDVDVALEYTDSETYEHFRDFFDDTLPEFQRCGNVIQFKVCCNTSSHLRGNVYVQYSKEEDALEARAVFNGRWYAGRQLTCLFVTIERWKSALCGLFWRQRCPKGGQCNFLHAYRNPGNAFWRADQDLLLTEYLRSSQTPKHFHRVRSQRNSKSRRRGSAKSTRRSRSSSDTRSSGSDDSSRRQSSMVKSKSRRSRSRSKRSRSSRSKRSRSRTKRKRSHSKRSRSRSKKLKVSSERSLSRSEKSTDVSHMALGKLSRSKSPSERSTNQLEDKSKRSKKS</sequence>
<keyword evidence="4 7" id="KW-0862">Zinc</keyword>
<dbReference type="InterPro" id="IPR012677">
    <property type="entry name" value="Nucleotide-bd_a/b_plait_sf"/>
</dbReference>
<feature type="compositionally biased region" description="Basic residues" evidence="8">
    <location>
        <begin position="155"/>
        <end position="181"/>
    </location>
</feature>
<dbReference type="PROSITE" id="PS50102">
    <property type="entry name" value="RRM"/>
    <property type="match status" value="1"/>
</dbReference>
<dbReference type="CDD" id="cd12540">
    <property type="entry name" value="RRM_U2AFBPL"/>
    <property type="match status" value="1"/>
</dbReference>
<dbReference type="EMBL" id="JARKIK010000044">
    <property type="protein sequence ID" value="KAK8736381.1"/>
    <property type="molecule type" value="Genomic_DNA"/>
</dbReference>
<dbReference type="SUPFAM" id="SSF54928">
    <property type="entry name" value="RNA-binding domain, RBD"/>
    <property type="match status" value="1"/>
</dbReference>
<reference evidence="11 12" key="1">
    <citation type="journal article" date="2024" name="BMC Genomics">
        <title>Genome assembly of redclaw crayfish (Cherax quadricarinatus) provides insights into its immune adaptation and hypoxia tolerance.</title>
        <authorList>
            <person name="Liu Z."/>
            <person name="Zheng J."/>
            <person name="Li H."/>
            <person name="Fang K."/>
            <person name="Wang S."/>
            <person name="He J."/>
            <person name="Zhou D."/>
            <person name="Weng S."/>
            <person name="Chi M."/>
            <person name="Gu Z."/>
            <person name="He J."/>
            <person name="Li F."/>
            <person name="Wang M."/>
        </authorList>
    </citation>
    <scope>NUCLEOTIDE SEQUENCE [LARGE SCALE GENOMIC DNA]</scope>
    <source>
        <strain evidence="11">ZL_2023a</strain>
    </source>
</reference>
<evidence type="ECO:0000256" key="7">
    <source>
        <dbReference type="PROSITE-ProRule" id="PRU00723"/>
    </source>
</evidence>
<evidence type="ECO:0000256" key="1">
    <source>
        <dbReference type="ARBA" id="ARBA00022723"/>
    </source>
</evidence>
<dbReference type="Gene3D" id="3.30.70.330">
    <property type="match status" value="1"/>
</dbReference>
<feature type="zinc finger region" description="C3H1-type" evidence="7">
    <location>
        <begin position="102"/>
        <end position="129"/>
    </location>
</feature>
<feature type="region of interest" description="Disordered" evidence="8">
    <location>
        <begin position="153"/>
        <end position="294"/>
    </location>
</feature>
<keyword evidence="3 7" id="KW-0863">Zinc-finger</keyword>
<dbReference type="InterPro" id="IPR009145">
    <property type="entry name" value="U2AF_small"/>
</dbReference>
<keyword evidence="1 7" id="KW-0479">Metal-binding</keyword>
<dbReference type="PANTHER" id="PTHR12620">
    <property type="entry name" value="U2 SNRNP AUXILIARY FACTOR, SMALL SUBUNIT"/>
    <property type="match status" value="1"/>
</dbReference>
<dbReference type="PRINTS" id="PR01848">
    <property type="entry name" value="U2AUXFACTOR"/>
</dbReference>
<feature type="compositionally biased region" description="Basic residues" evidence="8">
    <location>
        <begin position="204"/>
        <end position="246"/>
    </location>
</feature>
<dbReference type="InterPro" id="IPR035979">
    <property type="entry name" value="RBD_domain_sf"/>
</dbReference>
<protein>
    <submittedName>
        <fullName evidence="11">Uncharacterized protein</fullName>
    </submittedName>
</protein>
<evidence type="ECO:0000259" key="9">
    <source>
        <dbReference type="PROSITE" id="PS50102"/>
    </source>
</evidence>
<evidence type="ECO:0000256" key="4">
    <source>
        <dbReference type="ARBA" id="ARBA00022833"/>
    </source>
</evidence>
<keyword evidence="2" id="KW-0677">Repeat</keyword>
<comment type="caution">
    <text evidence="11">The sequence shown here is derived from an EMBL/GenBank/DDBJ whole genome shotgun (WGS) entry which is preliminary data.</text>
</comment>
<proteinExistence type="predicted"/>
<dbReference type="PROSITE" id="PS50103">
    <property type="entry name" value="ZF_C3H1"/>
    <property type="match status" value="1"/>
</dbReference>
<dbReference type="InterPro" id="IPR036855">
    <property type="entry name" value="Znf_CCCH_sf"/>
</dbReference>
<evidence type="ECO:0000256" key="5">
    <source>
        <dbReference type="ARBA" id="ARBA00022884"/>
    </source>
</evidence>
<dbReference type="InterPro" id="IPR000571">
    <property type="entry name" value="Znf_CCCH"/>
</dbReference>
<feature type="compositionally biased region" description="Low complexity" evidence="8">
    <location>
        <begin position="183"/>
        <end position="203"/>
    </location>
</feature>
<evidence type="ECO:0000256" key="6">
    <source>
        <dbReference type="PROSITE-ProRule" id="PRU00176"/>
    </source>
</evidence>
<evidence type="ECO:0000256" key="8">
    <source>
        <dbReference type="SAM" id="MobiDB-lite"/>
    </source>
</evidence>
<feature type="compositionally biased region" description="Basic and acidic residues" evidence="8">
    <location>
        <begin position="247"/>
        <end position="261"/>
    </location>
</feature>
<evidence type="ECO:0000313" key="11">
    <source>
        <dbReference type="EMBL" id="KAK8736381.1"/>
    </source>
</evidence>
<dbReference type="InterPro" id="IPR003954">
    <property type="entry name" value="RRM_euk-type"/>
</dbReference>
<keyword evidence="5 6" id="KW-0694">RNA-binding</keyword>
<evidence type="ECO:0000313" key="12">
    <source>
        <dbReference type="Proteomes" id="UP001445076"/>
    </source>
</evidence>
<dbReference type="Pfam" id="PF00076">
    <property type="entry name" value="RRM_1"/>
    <property type="match status" value="1"/>
</dbReference>
<feature type="domain" description="RRM" evidence="9">
    <location>
        <begin position="21"/>
        <end position="93"/>
    </location>
</feature>
<evidence type="ECO:0000259" key="10">
    <source>
        <dbReference type="PROSITE" id="PS50103"/>
    </source>
</evidence>
<dbReference type="GO" id="GO:0008270">
    <property type="term" value="F:zinc ion binding"/>
    <property type="evidence" value="ECO:0007669"/>
    <property type="project" value="UniProtKB-KW"/>
</dbReference>
<dbReference type="GO" id="GO:0000398">
    <property type="term" value="P:mRNA splicing, via spliceosome"/>
    <property type="evidence" value="ECO:0007669"/>
    <property type="project" value="InterPro"/>
</dbReference>
<name>A0AAW0X9G6_CHEQU</name>
<dbReference type="AlphaFoldDB" id="A0AAW0X9G6"/>
<evidence type="ECO:0000256" key="2">
    <source>
        <dbReference type="ARBA" id="ARBA00022737"/>
    </source>
</evidence>
<accession>A0AAW0X9G6</accession>
<dbReference type="EMBL" id="JARKIK010000044">
    <property type="protein sequence ID" value="KAK8736379.1"/>
    <property type="molecule type" value="Genomic_DNA"/>
</dbReference>
<reference evidence="11" key="2">
    <citation type="submission" date="2024-01" db="EMBL/GenBank/DDBJ databases">
        <authorList>
            <person name="He J."/>
            <person name="Wang M."/>
            <person name="Zheng J."/>
            <person name="Liu Z."/>
        </authorList>
    </citation>
    <scope>NUCLEOTIDE SEQUENCE</scope>
    <source>
        <strain evidence="11">ZL_2023a</strain>
        <tissue evidence="11">Muscle</tissue>
    </source>
</reference>
<dbReference type="GO" id="GO:0003723">
    <property type="term" value="F:RNA binding"/>
    <property type="evidence" value="ECO:0007669"/>
    <property type="project" value="UniProtKB-UniRule"/>
</dbReference>